<dbReference type="GeneID" id="75105629"/>
<organism evidence="1">
    <name type="scientific">Methanothermobacter wolfeii</name>
    <name type="common">Methanobacterium wolfei</name>
    <dbReference type="NCBI Taxonomy" id="145261"/>
    <lineage>
        <taxon>Archaea</taxon>
        <taxon>Methanobacteriati</taxon>
        <taxon>Methanobacteriota</taxon>
        <taxon>Methanomada group</taxon>
        <taxon>Methanobacteria</taxon>
        <taxon>Methanobacteriales</taxon>
        <taxon>Methanobacteriaceae</taxon>
        <taxon>Methanothermobacter</taxon>
    </lineage>
</organism>
<gene>
    <name evidence="1" type="ORF">N5910_00215</name>
</gene>
<evidence type="ECO:0000313" key="1">
    <source>
        <dbReference type="EMBL" id="UXH31773.1"/>
    </source>
</evidence>
<protein>
    <submittedName>
        <fullName evidence="1">Uncharacterized protein</fullName>
    </submittedName>
</protein>
<proteinExistence type="predicted"/>
<name>A0A9E7RT88_METWO</name>
<sequence>MGVGAQKHVHTIYIGCQLTFLWKTQMGYQDNEIHPFLVPEDFNPVWKFIKAKGEFKAPAEPWGHHLIHYVGCYSDYTN</sequence>
<dbReference type="AlphaFoldDB" id="A0A9E7RT88"/>
<dbReference type="RefSeq" id="WP_261599619.1">
    <property type="nucleotide sequence ID" value="NZ_CP104550.1"/>
</dbReference>
<dbReference type="Proteomes" id="UP001065373">
    <property type="component" value="Chromosome"/>
</dbReference>
<accession>A0A9E7RT88</accession>
<reference evidence="1" key="1">
    <citation type="submission" date="2022-09" db="EMBL/GenBank/DDBJ databases">
        <title>Characterization of three MwoI isoschizomers from sequenced genome and metagenomes.</title>
        <authorList>
            <person name="Fomenkov A."/>
            <person name="Xu S.Y."/>
            <person name="Roberts R.J."/>
        </authorList>
    </citation>
    <scope>NUCLEOTIDE SEQUENCE</scope>
    <source>
        <strain evidence="1">DSM 2970</strain>
    </source>
</reference>
<dbReference type="EMBL" id="CP104550">
    <property type="protein sequence ID" value="UXH31773.1"/>
    <property type="molecule type" value="Genomic_DNA"/>
</dbReference>